<dbReference type="InterPro" id="IPR018060">
    <property type="entry name" value="HTH_AraC"/>
</dbReference>
<dbReference type="InterPro" id="IPR028082">
    <property type="entry name" value="Peripla_BP_I"/>
</dbReference>
<dbReference type="Gene3D" id="1.10.10.60">
    <property type="entry name" value="Homeodomain-like"/>
    <property type="match status" value="1"/>
</dbReference>
<protein>
    <submittedName>
        <fullName evidence="5">Xylose operon regulatory protein</fullName>
    </submittedName>
</protein>
<dbReference type="Pfam" id="PF13377">
    <property type="entry name" value="Peripla_BP_3"/>
    <property type="match status" value="1"/>
</dbReference>
<dbReference type="SUPFAM" id="SSF46689">
    <property type="entry name" value="Homeodomain-like"/>
    <property type="match status" value="2"/>
</dbReference>
<dbReference type="KEGG" id="vbl:L21SP4_01912"/>
<evidence type="ECO:0000256" key="2">
    <source>
        <dbReference type="ARBA" id="ARBA00023125"/>
    </source>
</evidence>
<gene>
    <name evidence="5" type="primary">xylR_5</name>
    <name evidence="5" type="ORF">L21SP4_01912</name>
</gene>
<name>A0A0G3EI81_9BACT</name>
<evidence type="ECO:0000313" key="6">
    <source>
        <dbReference type="Proteomes" id="UP000035268"/>
    </source>
</evidence>
<evidence type="ECO:0000259" key="4">
    <source>
        <dbReference type="PROSITE" id="PS01124"/>
    </source>
</evidence>
<reference evidence="5 6" key="2">
    <citation type="journal article" date="2016" name="ISME J.">
        <title>Characterization of the first cultured representative of Verrucomicrobia subdivision 5 indicates the proposal of a novel phylum.</title>
        <authorList>
            <person name="Spring S."/>
            <person name="Bunk B."/>
            <person name="Sproer C."/>
            <person name="Schumann P."/>
            <person name="Rohde M."/>
            <person name="Tindall B.J."/>
            <person name="Klenk H.P."/>
        </authorList>
    </citation>
    <scope>NUCLEOTIDE SEQUENCE [LARGE SCALE GENOMIC DNA]</scope>
    <source>
        <strain evidence="5 6">L21-Fru-AB</strain>
    </source>
</reference>
<keyword evidence="1" id="KW-0805">Transcription regulation</keyword>
<sequence length="381" mass="42935">MVDTARAYERGLVRGVLNYSHLHGPWTLLRRTPLASGGKSRVSPDDLANWDADGVIWRESDVSPDIGKLDIPCVYAPNTKVSSCYPNILTDDAAIGRMAVEHLLGLGYRHLAFYGLEQKYHWSNGRRLGFTGAAQGVADCTCAVYDLDSKRMRMDRAARQRKLRDWLASQPTPFGLMVCTDDCCVDCFEACHNAGLRVPEDVAVVGVGNDELICDFVDPPLSSIYWNTEQTGYDAAELLAGMMDGTIPREGYDVCAEPLHVVRRQSTDIAAPGDPHFAAALRFIRDHATKNIHVEDVLRHVPVSRRVLYRRFKARLGRSIYAEIRRVRVDRASTFLIESNLPIHEIALKLGCEDSKNFSRLFRQEKKMSPAQYRKKYAVYR</sequence>
<evidence type="ECO:0000313" key="5">
    <source>
        <dbReference type="EMBL" id="AKJ65147.1"/>
    </source>
</evidence>
<dbReference type="GO" id="GO:0000976">
    <property type="term" value="F:transcription cis-regulatory region binding"/>
    <property type="evidence" value="ECO:0007669"/>
    <property type="project" value="TreeGrafter"/>
</dbReference>
<keyword evidence="6" id="KW-1185">Reference proteome</keyword>
<dbReference type="Gene3D" id="3.40.50.2300">
    <property type="match status" value="2"/>
</dbReference>
<reference evidence="6" key="1">
    <citation type="submission" date="2015-02" db="EMBL/GenBank/DDBJ databases">
        <title>Description and complete genome sequence of the first cultured representative of the subdivision 5 of the Verrucomicrobia phylum.</title>
        <authorList>
            <person name="Spring S."/>
            <person name="Bunk B."/>
            <person name="Sproer C."/>
            <person name="Klenk H.-P."/>
        </authorList>
    </citation>
    <scope>NUCLEOTIDE SEQUENCE [LARGE SCALE GENOMIC DNA]</scope>
    <source>
        <strain evidence="6">L21-Fru-AB</strain>
    </source>
</reference>
<evidence type="ECO:0000256" key="1">
    <source>
        <dbReference type="ARBA" id="ARBA00023015"/>
    </source>
</evidence>
<dbReference type="STRING" id="1307763.L21SP4_01912"/>
<keyword evidence="2" id="KW-0238">DNA-binding</keyword>
<feature type="domain" description="HTH araC/xylS-type" evidence="4">
    <location>
        <begin position="278"/>
        <end position="376"/>
    </location>
</feature>
<dbReference type="PROSITE" id="PS01124">
    <property type="entry name" value="HTH_ARAC_FAMILY_2"/>
    <property type="match status" value="1"/>
</dbReference>
<keyword evidence="3" id="KW-0804">Transcription</keyword>
<organism evidence="5 6">
    <name type="scientific">Kiritimatiella glycovorans</name>
    <dbReference type="NCBI Taxonomy" id="1307763"/>
    <lineage>
        <taxon>Bacteria</taxon>
        <taxon>Pseudomonadati</taxon>
        <taxon>Kiritimatiellota</taxon>
        <taxon>Kiritimatiellia</taxon>
        <taxon>Kiritimatiellales</taxon>
        <taxon>Kiritimatiellaceae</taxon>
        <taxon>Kiritimatiella</taxon>
    </lineage>
</organism>
<dbReference type="EMBL" id="CP010904">
    <property type="protein sequence ID" value="AKJ65147.1"/>
    <property type="molecule type" value="Genomic_DNA"/>
</dbReference>
<dbReference type="GO" id="GO:0003700">
    <property type="term" value="F:DNA-binding transcription factor activity"/>
    <property type="evidence" value="ECO:0007669"/>
    <property type="project" value="InterPro"/>
</dbReference>
<dbReference type="PANTHER" id="PTHR30146">
    <property type="entry name" value="LACI-RELATED TRANSCRIPTIONAL REPRESSOR"/>
    <property type="match status" value="1"/>
</dbReference>
<proteinExistence type="predicted"/>
<dbReference type="SMART" id="SM00342">
    <property type="entry name" value="HTH_ARAC"/>
    <property type="match status" value="1"/>
</dbReference>
<dbReference type="SUPFAM" id="SSF53822">
    <property type="entry name" value="Periplasmic binding protein-like I"/>
    <property type="match status" value="1"/>
</dbReference>
<evidence type="ECO:0000256" key="3">
    <source>
        <dbReference type="ARBA" id="ARBA00023163"/>
    </source>
</evidence>
<dbReference type="Proteomes" id="UP000035268">
    <property type="component" value="Chromosome"/>
</dbReference>
<dbReference type="AlphaFoldDB" id="A0A0G3EI81"/>
<dbReference type="Pfam" id="PF12833">
    <property type="entry name" value="HTH_18"/>
    <property type="match status" value="1"/>
</dbReference>
<dbReference type="InterPro" id="IPR009057">
    <property type="entry name" value="Homeodomain-like_sf"/>
</dbReference>
<dbReference type="CDD" id="cd01543">
    <property type="entry name" value="PBP1_XylR"/>
    <property type="match status" value="1"/>
</dbReference>
<accession>A0A0G3EI81</accession>
<dbReference type="InterPro" id="IPR046335">
    <property type="entry name" value="LacI/GalR-like_sensor"/>
</dbReference>
<dbReference type="PANTHER" id="PTHR30146:SF24">
    <property type="entry name" value="XYLOSE OPERON REGULATORY PROTEIN"/>
    <property type="match status" value="1"/>
</dbReference>